<gene>
    <name evidence="16" type="primary">dnaC_2</name>
    <name evidence="16" type="ORF">L21SP5_03347</name>
</gene>
<feature type="region of interest" description="Disordered" evidence="14">
    <location>
        <begin position="462"/>
        <end position="513"/>
    </location>
</feature>
<evidence type="ECO:0000256" key="9">
    <source>
        <dbReference type="ARBA" id="ARBA00023235"/>
    </source>
</evidence>
<proteinExistence type="inferred from homology"/>
<dbReference type="FunFam" id="3.40.50.300:FF:000076">
    <property type="entry name" value="Replicative DNA helicase"/>
    <property type="match status" value="1"/>
</dbReference>
<reference evidence="16 17" key="1">
    <citation type="submission" date="2015-11" db="EMBL/GenBank/DDBJ databases">
        <title>Description and complete genome sequence of a novel strain predominating in hypersaline microbial mats and representing a new family of the Bacteriodetes phylum.</title>
        <authorList>
            <person name="Spring S."/>
            <person name="Bunk B."/>
            <person name="Sproer C."/>
            <person name="Klenk H.-P."/>
        </authorList>
    </citation>
    <scope>NUCLEOTIDE SEQUENCE [LARGE SCALE GENOMIC DNA]</scope>
    <source>
        <strain evidence="16 17">L21-Spi-D4</strain>
    </source>
</reference>
<evidence type="ECO:0000256" key="12">
    <source>
        <dbReference type="NCBIfam" id="TIGR00665"/>
    </source>
</evidence>
<evidence type="ECO:0000256" key="4">
    <source>
        <dbReference type="ARBA" id="ARBA00022741"/>
    </source>
</evidence>
<dbReference type="SUPFAM" id="SSF48024">
    <property type="entry name" value="N-terminal domain of DnaB helicase"/>
    <property type="match status" value="1"/>
</dbReference>
<comment type="function">
    <text evidence="10 13">The main replicative DNA helicase, it participates in initiation and elongation during chromosome replication. Travels ahead of the DNA replisome, separating dsDNA into templates for DNA synthesis. A processive ATP-dependent 5'-3' DNA helicase it has DNA-dependent ATPase activity.</text>
</comment>
<dbReference type="InterPro" id="IPR036185">
    <property type="entry name" value="DNA_heli_DnaB-like_N_sf"/>
</dbReference>
<feature type="compositionally biased region" description="Acidic residues" evidence="14">
    <location>
        <begin position="462"/>
        <end position="471"/>
    </location>
</feature>
<keyword evidence="17" id="KW-1185">Reference proteome</keyword>
<dbReference type="GO" id="GO:0043139">
    <property type="term" value="F:5'-3' DNA helicase activity"/>
    <property type="evidence" value="ECO:0007669"/>
    <property type="project" value="UniProtKB-EC"/>
</dbReference>
<keyword evidence="4 13" id="KW-0547">Nucleotide-binding</keyword>
<evidence type="ECO:0000256" key="8">
    <source>
        <dbReference type="ARBA" id="ARBA00023125"/>
    </source>
</evidence>
<dbReference type="EC" id="5.6.2.3" evidence="12 13"/>
<dbReference type="InterPro" id="IPR007693">
    <property type="entry name" value="DNA_helicase_DnaB-like_N"/>
</dbReference>
<evidence type="ECO:0000256" key="1">
    <source>
        <dbReference type="ARBA" id="ARBA00008428"/>
    </source>
</evidence>
<dbReference type="Pfam" id="PF00772">
    <property type="entry name" value="DnaB"/>
    <property type="match status" value="1"/>
</dbReference>
<evidence type="ECO:0000256" key="13">
    <source>
        <dbReference type="RuleBase" id="RU362085"/>
    </source>
</evidence>
<dbReference type="GO" id="GO:0005524">
    <property type="term" value="F:ATP binding"/>
    <property type="evidence" value="ECO:0007669"/>
    <property type="project" value="UniProtKB-UniRule"/>
</dbReference>
<dbReference type="OrthoDB" id="9773982at2"/>
<evidence type="ECO:0000256" key="2">
    <source>
        <dbReference type="ARBA" id="ARBA00022515"/>
    </source>
</evidence>
<dbReference type="PROSITE" id="PS51199">
    <property type="entry name" value="SF4_HELICASE"/>
    <property type="match status" value="1"/>
</dbReference>
<dbReference type="Gene3D" id="3.40.50.300">
    <property type="entry name" value="P-loop containing nucleotide triphosphate hydrolases"/>
    <property type="match status" value="1"/>
</dbReference>
<dbReference type="InterPro" id="IPR016136">
    <property type="entry name" value="DNA_helicase_N/primase_C"/>
</dbReference>
<dbReference type="InterPro" id="IPR007692">
    <property type="entry name" value="DNA_helicase_DnaB"/>
</dbReference>
<evidence type="ECO:0000256" key="6">
    <source>
        <dbReference type="ARBA" id="ARBA00022806"/>
    </source>
</evidence>
<keyword evidence="9" id="KW-0413">Isomerase</keyword>
<dbReference type="NCBIfam" id="TIGR00665">
    <property type="entry name" value="DnaB"/>
    <property type="match status" value="1"/>
</dbReference>
<comment type="similarity">
    <text evidence="1 13">Belongs to the helicase family. DnaB subfamily.</text>
</comment>
<dbReference type="RefSeq" id="WP_057954299.1">
    <property type="nucleotide sequence ID" value="NZ_CP013118.1"/>
</dbReference>
<name>A0A0S2I3S8_9BACT</name>
<keyword evidence="5 13" id="KW-0378">Hydrolase</keyword>
<evidence type="ECO:0000256" key="7">
    <source>
        <dbReference type="ARBA" id="ARBA00022840"/>
    </source>
</evidence>
<dbReference type="AlphaFoldDB" id="A0A0S2I3S8"/>
<dbReference type="PANTHER" id="PTHR30153:SF2">
    <property type="entry name" value="REPLICATIVE DNA HELICASE"/>
    <property type="match status" value="1"/>
</dbReference>
<evidence type="ECO:0000256" key="11">
    <source>
        <dbReference type="ARBA" id="ARBA00048954"/>
    </source>
</evidence>
<dbReference type="GO" id="GO:0005829">
    <property type="term" value="C:cytosol"/>
    <property type="evidence" value="ECO:0007669"/>
    <property type="project" value="TreeGrafter"/>
</dbReference>
<comment type="catalytic activity">
    <reaction evidence="11 13">
        <text>ATP + H2O = ADP + phosphate + H(+)</text>
        <dbReference type="Rhea" id="RHEA:13065"/>
        <dbReference type="ChEBI" id="CHEBI:15377"/>
        <dbReference type="ChEBI" id="CHEBI:15378"/>
        <dbReference type="ChEBI" id="CHEBI:30616"/>
        <dbReference type="ChEBI" id="CHEBI:43474"/>
        <dbReference type="ChEBI" id="CHEBI:456216"/>
        <dbReference type="EC" id="5.6.2.3"/>
    </reaction>
</comment>
<evidence type="ECO:0000256" key="3">
    <source>
        <dbReference type="ARBA" id="ARBA00022705"/>
    </source>
</evidence>
<dbReference type="CDD" id="cd00984">
    <property type="entry name" value="DnaB_C"/>
    <property type="match status" value="1"/>
</dbReference>
<dbReference type="GO" id="GO:0042802">
    <property type="term" value="F:identical protein binding"/>
    <property type="evidence" value="ECO:0007669"/>
    <property type="project" value="UniProtKB-ARBA"/>
</dbReference>
<sequence>MAKKEFKKENPSKYVDHIAVDSGKVPPNALEIEEAVLGALLLEKDAIYRVFDLLQPETFYKESHQHIYQAIKDLSSENEPIDMVSVIEQLRKNKKLEEAGGDYYITQLTYRIGSIAHLEHHAKLIAEKFIQRELIRITAEIQQMAFDEATDVVELIDTSENKIYQVAEGNIKKQTTSIGSVVDEAIEQIEAASKNKDELSGIPSGFSNLDRITSGWQPSDLVILAARPSMGKTAFALNIARNVAAQYDTPIAFFSLEMSSIQLVKRMISTETEISQQHIKTGQMEDWEWQQLESRLPKLRNAPLYIDDTPGLSIFELRAKCRRLVHEKGVKMLIIDYLQLMNAAGQSSREQEVSVISRSLKAIAKELDVPVIALSQLNRSVTARQGEKRPMLSDLRESGAIEQDADIVMFIHRPEALGITEYDDGTSSIGMADIIIAKHRNGATEDVRMRFEGQYARFTDYDEGGLPDLEPEGTPGIIKGSKMNTEPATAAKEEYNPGENMGANYDFDEGAPF</sequence>
<dbReference type="SUPFAM" id="SSF52540">
    <property type="entry name" value="P-loop containing nucleoside triphosphate hydrolases"/>
    <property type="match status" value="1"/>
</dbReference>
<dbReference type="NCBIfam" id="NF004384">
    <property type="entry name" value="PRK05748.1"/>
    <property type="match status" value="1"/>
</dbReference>
<evidence type="ECO:0000313" key="16">
    <source>
        <dbReference type="EMBL" id="ALO16960.1"/>
    </source>
</evidence>
<dbReference type="FunFam" id="1.10.860.10:FF:000001">
    <property type="entry name" value="Replicative DNA helicase"/>
    <property type="match status" value="1"/>
</dbReference>
<accession>A0A0S2I3S8</accession>
<dbReference type="Proteomes" id="UP000064893">
    <property type="component" value="Chromosome"/>
</dbReference>
<dbReference type="PANTHER" id="PTHR30153">
    <property type="entry name" value="REPLICATIVE DNA HELICASE DNAB"/>
    <property type="match status" value="1"/>
</dbReference>
<dbReference type="KEGG" id="blq:L21SP5_03347"/>
<dbReference type="SMART" id="SM00382">
    <property type="entry name" value="AAA"/>
    <property type="match status" value="1"/>
</dbReference>
<feature type="domain" description="SF4 helicase" evidence="15">
    <location>
        <begin position="195"/>
        <end position="465"/>
    </location>
</feature>
<dbReference type="Gene3D" id="1.10.860.10">
    <property type="entry name" value="DNAb Helicase, Chain A"/>
    <property type="match status" value="1"/>
</dbReference>
<dbReference type="GO" id="GO:0016887">
    <property type="term" value="F:ATP hydrolysis activity"/>
    <property type="evidence" value="ECO:0007669"/>
    <property type="project" value="RHEA"/>
</dbReference>
<evidence type="ECO:0000259" key="15">
    <source>
        <dbReference type="PROSITE" id="PS51199"/>
    </source>
</evidence>
<evidence type="ECO:0000256" key="10">
    <source>
        <dbReference type="ARBA" id="ARBA00044932"/>
    </source>
</evidence>
<organism evidence="16 17">
    <name type="scientific">Salinivirga cyanobacteriivorans</name>
    <dbReference type="NCBI Taxonomy" id="1307839"/>
    <lineage>
        <taxon>Bacteria</taxon>
        <taxon>Pseudomonadati</taxon>
        <taxon>Bacteroidota</taxon>
        <taxon>Bacteroidia</taxon>
        <taxon>Bacteroidales</taxon>
        <taxon>Salinivirgaceae</taxon>
        <taxon>Salinivirga</taxon>
    </lineage>
</organism>
<keyword evidence="6 13" id="KW-0347">Helicase</keyword>
<keyword evidence="2 13" id="KW-0639">Primosome</keyword>
<dbReference type="InterPro" id="IPR027417">
    <property type="entry name" value="P-loop_NTPase"/>
</dbReference>
<dbReference type="PATRIC" id="fig|1307839.3.peg.3517"/>
<evidence type="ECO:0000313" key="17">
    <source>
        <dbReference type="Proteomes" id="UP000064893"/>
    </source>
</evidence>
<dbReference type="STRING" id="1307839.L21SP5_03347"/>
<keyword evidence="3 13" id="KW-0235">DNA replication</keyword>
<dbReference type="InterPro" id="IPR003593">
    <property type="entry name" value="AAA+_ATPase"/>
</dbReference>
<evidence type="ECO:0000256" key="5">
    <source>
        <dbReference type="ARBA" id="ARBA00022801"/>
    </source>
</evidence>
<dbReference type="EMBL" id="CP013118">
    <property type="protein sequence ID" value="ALO16960.1"/>
    <property type="molecule type" value="Genomic_DNA"/>
</dbReference>
<dbReference type="GO" id="GO:1990077">
    <property type="term" value="C:primosome complex"/>
    <property type="evidence" value="ECO:0007669"/>
    <property type="project" value="UniProtKB-UniRule"/>
</dbReference>
<dbReference type="GO" id="GO:0003677">
    <property type="term" value="F:DNA binding"/>
    <property type="evidence" value="ECO:0007669"/>
    <property type="project" value="UniProtKB-UniRule"/>
</dbReference>
<evidence type="ECO:0000256" key="14">
    <source>
        <dbReference type="SAM" id="MobiDB-lite"/>
    </source>
</evidence>
<keyword evidence="7 13" id="KW-0067">ATP-binding</keyword>
<protein>
    <recommendedName>
        <fullName evidence="12 13">Replicative DNA helicase</fullName>
        <ecNumber evidence="12 13">5.6.2.3</ecNumber>
    </recommendedName>
</protein>
<keyword evidence="8 13" id="KW-0238">DNA-binding</keyword>
<dbReference type="InterPro" id="IPR007694">
    <property type="entry name" value="DNA_helicase_DnaB-like_C"/>
</dbReference>
<dbReference type="Pfam" id="PF03796">
    <property type="entry name" value="DnaB_C"/>
    <property type="match status" value="1"/>
</dbReference>
<dbReference type="GO" id="GO:0006269">
    <property type="term" value="P:DNA replication, synthesis of primer"/>
    <property type="evidence" value="ECO:0007669"/>
    <property type="project" value="UniProtKB-UniRule"/>
</dbReference>